<gene>
    <name evidence="2" type="ORF">S7711_11314</name>
</gene>
<keyword evidence="3" id="KW-1185">Reference proteome</keyword>
<evidence type="ECO:0000256" key="1">
    <source>
        <dbReference type="SAM" id="SignalP"/>
    </source>
</evidence>
<dbReference type="Proteomes" id="UP000028045">
    <property type="component" value="Unassembled WGS sequence"/>
</dbReference>
<feature type="chain" id="PRO_5001771036" description="ShKT domain-containing protein" evidence="1">
    <location>
        <begin position="23"/>
        <end position="252"/>
    </location>
</feature>
<evidence type="ECO:0000313" key="2">
    <source>
        <dbReference type="EMBL" id="KEY65611.1"/>
    </source>
</evidence>
<proteinExistence type="predicted"/>
<keyword evidence="1" id="KW-0732">Signal</keyword>
<name>A0A084AJY2_STACB</name>
<organism evidence="2 3">
    <name type="scientific">Stachybotrys chartarum (strain CBS 109288 / IBT 7711)</name>
    <name type="common">Toxic black mold</name>
    <name type="synonym">Stilbospora chartarum</name>
    <dbReference type="NCBI Taxonomy" id="1280523"/>
    <lineage>
        <taxon>Eukaryota</taxon>
        <taxon>Fungi</taxon>
        <taxon>Dikarya</taxon>
        <taxon>Ascomycota</taxon>
        <taxon>Pezizomycotina</taxon>
        <taxon>Sordariomycetes</taxon>
        <taxon>Hypocreomycetidae</taxon>
        <taxon>Hypocreales</taxon>
        <taxon>Stachybotryaceae</taxon>
        <taxon>Stachybotrys</taxon>
    </lineage>
</organism>
<dbReference type="HOGENOM" id="CLU_1262252_0_0_1"/>
<accession>A0A084AJY2</accession>
<evidence type="ECO:0008006" key="4">
    <source>
        <dbReference type="Google" id="ProtNLM"/>
    </source>
</evidence>
<dbReference type="AlphaFoldDB" id="A0A084AJY2"/>
<evidence type="ECO:0000313" key="3">
    <source>
        <dbReference type="Proteomes" id="UP000028045"/>
    </source>
</evidence>
<dbReference type="OrthoDB" id="10343150at2759"/>
<reference evidence="2 3" key="1">
    <citation type="journal article" date="2014" name="BMC Genomics">
        <title>Comparative genome sequencing reveals chemotype-specific gene clusters in the toxigenic black mold Stachybotrys.</title>
        <authorList>
            <person name="Semeiks J."/>
            <person name="Borek D."/>
            <person name="Otwinowski Z."/>
            <person name="Grishin N.V."/>
        </authorList>
    </citation>
    <scope>NUCLEOTIDE SEQUENCE [LARGE SCALE GENOMIC DNA]</scope>
    <source>
        <strain evidence="3">CBS 109288 / IBT 7711</strain>
    </source>
</reference>
<protein>
    <recommendedName>
        <fullName evidence="4">ShKT domain-containing protein</fullName>
    </recommendedName>
</protein>
<dbReference type="EMBL" id="KL648694">
    <property type="protein sequence ID" value="KEY65611.1"/>
    <property type="molecule type" value="Genomic_DNA"/>
</dbReference>
<feature type="signal peptide" evidence="1">
    <location>
        <begin position="1"/>
        <end position="22"/>
    </location>
</feature>
<sequence length="252" mass="29045">MKLISSILQLLLGLSLFQVSSAGLIASPPVHDRKILPDLPLGYEKFAVQGPSDPVPKAAEPYLPDPADHELNKTEVANAHHERLSVAAAPWPIPLWGRGSRRSVCREGLPAEYNKYRILKCWSDLKKMAWDTNPKTRLRWRRYLCARREWRFENWKWDNVRDCARACDACVKQAAFNGASWIQCARTVRFAFCEITFYIPSVHNYTIDNDWSFNGQFGPDPKKDDHGLHDQAAATLDPFGEYRWEEEKEEEE</sequence>